<dbReference type="OrthoDB" id="9836671at2"/>
<dbReference type="KEGG" id="ant:Arnit_1681"/>
<dbReference type="HOGENOM" id="CLU_2393466_0_0_7"/>
<sequence length="93" mass="11490">MKDIKTEIDSLNLAYYEFDNENKVLKFDYDNEYESAKRELIKITYTLTKNNIKFDFLPNRYIVLYKRFTLLQKMSLNILFKINKDYKIYLPYF</sequence>
<organism evidence="1 2">
    <name type="scientific">Arcobacter nitrofigilis (strain ATCC 33309 / DSM 7299 / CCUG 15893 / LMG 7604 / NCTC 12251 / CI)</name>
    <name type="common">Campylobacter nitrofigilis</name>
    <dbReference type="NCBI Taxonomy" id="572480"/>
    <lineage>
        <taxon>Bacteria</taxon>
        <taxon>Pseudomonadati</taxon>
        <taxon>Campylobacterota</taxon>
        <taxon>Epsilonproteobacteria</taxon>
        <taxon>Campylobacterales</taxon>
        <taxon>Arcobacteraceae</taxon>
        <taxon>Arcobacter</taxon>
    </lineage>
</organism>
<accession>D5UZW6</accession>
<evidence type="ECO:0000313" key="2">
    <source>
        <dbReference type="Proteomes" id="UP000000939"/>
    </source>
</evidence>
<name>D5UZW6_ARCNC</name>
<gene>
    <name evidence="1" type="ordered locus">Arnit_1681</name>
</gene>
<dbReference type="EMBL" id="CP001999">
    <property type="protein sequence ID" value="ADG93335.1"/>
    <property type="molecule type" value="Genomic_DNA"/>
</dbReference>
<evidence type="ECO:0000313" key="1">
    <source>
        <dbReference type="EMBL" id="ADG93335.1"/>
    </source>
</evidence>
<protein>
    <submittedName>
        <fullName evidence="1">Uroporphyrinogen-III synthase</fullName>
    </submittedName>
</protein>
<keyword evidence="2" id="KW-1185">Reference proteome</keyword>
<dbReference type="RefSeq" id="WP_013135480.1">
    <property type="nucleotide sequence ID" value="NC_014166.1"/>
</dbReference>
<dbReference type="Proteomes" id="UP000000939">
    <property type="component" value="Chromosome"/>
</dbReference>
<dbReference type="AlphaFoldDB" id="D5UZW6"/>
<proteinExistence type="predicted"/>
<reference evidence="1 2" key="1">
    <citation type="journal article" date="2010" name="Stand. Genomic Sci.">
        <title>Complete genome sequence of Arcobacter nitrofigilis type strain (CI).</title>
        <authorList>
            <person name="Pati A."/>
            <person name="Gronow S."/>
            <person name="Lapidus A."/>
            <person name="Copeland A."/>
            <person name="Glavina Del Rio T."/>
            <person name="Nolan M."/>
            <person name="Lucas S."/>
            <person name="Tice H."/>
            <person name="Cheng J.F."/>
            <person name="Han C."/>
            <person name="Chertkov O."/>
            <person name="Bruce D."/>
            <person name="Tapia R."/>
            <person name="Goodwin L."/>
            <person name="Pitluck S."/>
            <person name="Liolios K."/>
            <person name="Ivanova N."/>
            <person name="Mavromatis K."/>
            <person name="Chen A."/>
            <person name="Palaniappan K."/>
            <person name="Land M."/>
            <person name="Hauser L."/>
            <person name="Chang Y.J."/>
            <person name="Jeffries C.D."/>
            <person name="Detter J.C."/>
            <person name="Rohde M."/>
            <person name="Goker M."/>
            <person name="Bristow J."/>
            <person name="Eisen J.A."/>
            <person name="Markowitz V."/>
            <person name="Hugenholtz P."/>
            <person name="Klenk H.P."/>
            <person name="Kyrpides N.C."/>
        </authorList>
    </citation>
    <scope>NUCLEOTIDE SEQUENCE [LARGE SCALE GENOMIC DNA]</scope>
    <source>
        <strain evidence="2">ATCC 33309 / DSM 7299 / CCUG 15893 / LMG 7604 / NCTC 12251 / CI</strain>
    </source>
</reference>